<accession>A0ABY9Q8S1</accession>
<organism evidence="1 2">
    <name type="scientific">Geobacillus thermodenitrificans</name>
    <dbReference type="NCBI Taxonomy" id="33940"/>
    <lineage>
        <taxon>Bacteria</taxon>
        <taxon>Bacillati</taxon>
        <taxon>Bacillota</taxon>
        <taxon>Bacilli</taxon>
        <taxon>Bacillales</taxon>
        <taxon>Anoxybacillaceae</taxon>
        <taxon>Geobacillus</taxon>
    </lineage>
</organism>
<dbReference type="EMBL" id="CP133461">
    <property type="protein sequence ID" value="WMV75308.1"/>
    <property type="molecule type" value="Genomic_DNA"/>
</dbReference>
<dbReference type="GeneID" id="87622945"/>
<dbReference type="RefSeq" id="WP_080320034.1">
    <property type="nucleotide sequence ID" value="NZ_CP017694.1"/>
</dbReference>
<protein>
    <submittedName>
        <fullName evidence="1">Phage head closure protein</fullName>
    </submittedName>
</protein>
<gene>
    <name evidence="1" type="ORF">HSX42_13675</name>
</gene>
<evidence type="ECO:0000313" key="2">
    <source>
        <dbReference type="Proteomes" id="UP001297580"/>
    </source>
</evidence>
<dbReference type="InterPro" id="IPR008767">
    <property type="entry name" value="Phage_SPP1_head-tail_adaptor"/>
</dbReference>
<dbReference type="Proteomes" id="UP001297580">
    <property type="component" value="Chromosome"/>
</dbReference>
<sequence>MTYDHELVLIAQEFVEDEIGNQIAQETRKTVLCNVKSVGRNEFYSAATAGLRPSIVFVIHGYEYDGEQIVEFEGARYNVIRTYSTDFEEVELTCERVAADG</sequence>
<evidence type="ECO:0000313" key="1">
    <source>
        <dbReference type="EMBL" id="WMV75308.1"/>
    </source>
</evidence>
<dbReference type="NCBIfam" id="TIGR01563">
    <property type="entry name" value="gp16_SPP1"/>
    <property type="match status" value="1"/>
</dbReference>
<proteinExistence type="predicted"/>
<keyword evidence="2" id="KW-1185">Reference proteome</keyword>
<reference evidence="1 2" key="1">
    <citation type="submission" date="2023-08" db="EMBL/GenBank/DDBJ databases">
        <title>Complete genome sequence of Geobacillus thermodenitrificans K1041, a genetically tractable strain representative of the genus Geobacillus.</title>
        <authorList>
            <person name="Kani S."/>
            <person name="Suzuki H."/>
        </authorList>
    </citation>
    <scope>NUCLEOTIDE SEQUENCE [LARGE SCALE GENOMIC DNA]</scope>
    <source>
        <strain evidence="1 2">K1041</strain>
    </source>
</reference>
<name>A0ABY9Q8S1_GEOTD</name>